<feature type="chain" id="PRO_5018760726" description="Lipoprotein" evidence="1">
    <location>
        <begin position="22"/>
        <end position="234"/>
    </location>
</feature>
<keyword evidence="1" id="KW-0732">Signal</keyword>
<evidence type="ECO:0008006" key="4">
    <source>
        <dbReference type="Google" id="ProtNLM"/>
    </source>
</evidence>
<proteinExistence type="predicted"/>
<keyword evidence="3" id="KW-1185">Reference proteome</keyword>
<dbReference type="AlphaFoldDB" id="A0A3S3B4K9"/>
<sequence length="234" mass="24569">MHCTTTIGILAICAVGLTACASTDTDTDTDGNSISITEAAAVPRPATYTLREIGDYGYTATVTTADTDSIDAAWTMIRGQLLDTKPDGGYFVNFTCADPAPGKNPLLGTAKVAVGSLGAAQTGIDSGTGWIDYVPGARCGEDPGYRSQVDRNAPLDADAVNDLCREFIEEKYVVQQLPVDIANERTEESSDGRWTATGTSQGASKYGTETATVTYTCTVSKTTGTLSSNVEFTR</sequence>
<feature type="signal peptide" evidence="1">
    <location>
        <begin position="1"/>
        <end position="21"/>
    </location>
</feature>
<organism evidence="2 3">
    <name type="scientific">Rhodococcus xishaensis</name>
    <dbReference type="NCBI Taxonomy" id="2487364"/>
    <lineage>
        <taxon>Bacteria</taxon>
        <taxon>Bacillati</taxon>
        <taxon>Actinomycetota</taxon>
        <taxon>Actinomycetes</taxon>
        <taxon>Mycobacteriales</taxon>
        <taxon>Nocardiaceae</taxon>
        <taxon>Rhodococcus</taxon>
    </lineage>
</organism>
<accession>A0A3S3B4K9</accession>
<name>A0A3S3B4K9_9NOCA</name>
<reference evidence="2 3" key="1">
    <citation type="submission" date="2018-11" db="EMBL/GenBank/DDBJ databases">
        <title>Rhodococcus spongicola sp. nov. and Rhodococcus xishaensis sp. nov. from marine sponges.</title>
        <authorList>
            <person name="Li L."/>
            <person name="Lin H.W."/>
        </authorList>
    </citation>
    <scope>NUCLEOTIDE SEQUENCE [LARGE SCALE GENOMIC DNA]</scope>
    <source>
        <strain evidence="2 3">LHW51113</strain>
    </source>
</reference>
<evidence type="ECO:0000313" key="3">
    <source>
        <dbReference type="Proteomes" id="UP000283479"/>
    </source>
</evidence>
<evidence type="ECO:0000256" key="1">
    <source>
        <dbReference type="SAM" id="SignalP"/>
    </source>
</evidence>
<evidence type="ECO:0000313" key="2">
    <source>
        <dbReference type="EMBL" id="RVW03043.1"/>
    </source>
</evidence>
<dbReference type="EMBL" id="RKLO01000003">
    <property type="protein sequence ID" value="RVW03043.1"/>
    <property type="molecule type" value="Genomic_DNA"/>
</dbReference>
<protein>
    <recommendedName>
        <fullName evidence="4">Lipoprotein</fullName>
    </recommendedName>
</protein>
<gene>
    <name evidence="2" type="ORF">EGT50_10060</name>
</gene>
<dbReference type="Proteomes" id="UP000283479">
    <property type="component" value="Unassembled WGS sequence"/>
</dbReference>
<comment type="caution">
    <text evidence="2">The sequence shown here is derived from an EMBL/GenBank/DDBJ whole genome shotgun (WGS) entry which is preliminary data.</text>
</comment>